<dbReference type="PANTHER" id="PTHR37238:SF1">
    <property type="entry name" value="OS05G0532500 PROTEIN"/>
    <property type="match status" value="1"/>
</dbReference>
<organism evidence="1 2">
    <name type="scientific">Hibiscus syriacus</name>
    <name type="common">Rose of Sharon</name>
    <dbReference type="NCBI Taxonomy" id="106335"/>
    <lineage>
        <taxon>Eukaryota</taxon>
        <taxon>Viridiplantae</taxon>
        <taxon>Streptophyta</taxon>
        <taxon>Embryophyta</taxon>
        <taxon>Tracheophyta</taxon>
        <taxon>Spermatophyta</taxon>
        <taxon>Magnoliopsida</taxon>
        <taxon>eudicotyledons</taxon>
        <taxon>Gunneridae</taxon>
        <taxon>Pentapetalae</taxon>
        <taxon>rosids</taxon>
        <taxon>malvids</taxon>
        <taxon>Malvales</taxon>
        <taxon>Malvaceae</taxon>
        <taxon>Malvoideae</taxon>
        <taxon>Hibiscus</taxon>
    </lineage>
</organism>
<dbReference type="AlphaFoldDB" id="A0A6A2ZWQ2"/>
<proteinExistence type="predicted"/>
<dbReference type="EMBL" id="VEPZ02001068">
    <property type="protein sequence ID" value="KAE8696424.1"/>
    <property type="molecule type" value="Genomic_DNA"/>
</dbReference>
<dbReference type="PANTHER" id="PTHR37238">
    <property type="entry name" value="OS05G0532500 PROTEIN"/>
    <property type="match status" value="1"/>
</dbReference>
<keyword evidence="2" id="KW-1185">Reference proteome</keyword>
<gene>
    <name evidence="1" type="ORF">F3Y22_tig00110674pilonHSYRG00160</name>
</gene>
<protein>
    <submittedName>
        <fullName evidence="1">DNA repair/transcription protein met18/mms19</fullName>
    </submittedName>
</protein>
<evidence type="ECO:0000313" key="1">
    <source>
        <dbReference type="EMBL" id="KAE8696424.1"/>
    </source>
</evidence>
<reference evidence="1" key="1">
    <citation type="submission" date="2019-09" db="EMBL/GenBank/DDBJ databases">
        <title>Draft genome information of white flower Hibiscus syriacus.</title>
        <authorList>
            <person name="Kim Y.-M."/>
        </authorList>
    </citation>
    <scope>NUCLEOTIDE SEQUENCE [LARGE SCALE GENOMIC DNA]</scope>
    <source>
        <strain evidence="1">YM2019G1</strain>
    </source>
</reference>
<dbReference type="OrthoDB" id="1933187at2759"/>
<accession>A0A6A2ZWQ2</accession>
<comment type="caution">
    <text evidence="1">The sequence shown here is derived from an EMBL/GenBank/DDBJ whole genome shotgun (WGS) entry which is preliminary data.</text>
</comment>
<evidence type="ECO:0000313" key="2">
    <source>
        <dbReference type="Proteomes" id="UP000436088"/>
    </source>
</evidence>
<sequence>MLRTESKPKSVRKPLRDLTNNKITKTFSKSEMPKKKIIQKDSNNQNHNSLDLLLFLRSDLSSLLRQIDELVVEAFKLKSREQGRKEIESFTSDISDMLFSLKPWVPRFQKALSSPTGEHEDHQPQTNLEAEIATFVDANENECFDVGSPEETTLDSLISPSPLVSWRAADCNVERGRQLFLLTPLPLLKAVSSKRRELSKSVIEGIASKSNVELASFLNIPVDENAYLLDGVEMKATPVKPSDLVVVQTVNTSECRIVSSPVFPKRDHSVLVTTPCLKMSPPKSCLLLEPIHESSNRSCFLIRKSTPYPAGINKSGFSESSGSKESPEDLSLKYPELRGIQQTYVPEIRKKEPESSPTWLFSPPKSCILLEPPDEEPLDNVGTGHHLPTTGALNQQADVVFWKGNARRETNIINQENTGISLAPVESTPMWKEPQSTMRRGKHQGESTLKKELWTKFEAVSSYGLRYNTSAVQRTARKGFLDMLDEASCDEESSI</sequence>
<dbReference type="Proteomes" id="UP000436088">
    <property type="component" value="Unassembled WGS sequence"/>
</dbReference>
<name>A0A6A2ZWQ2_HIBSY</name>